<evidence type="ECO:0000256" key="2">
    <source>
        <dbReference type="ARBA" id="ARBA00012727"/>
    </source>
</evidence>
<proteinExistence type="predicted"/>
<dbReference type="InterPro" id="IPR014145">
    <property type="entry name" value="LigD_pol_dom"/>
</dbReference>
<evidence type="ECO:0000256" key="9">
    <source>
        <dbReference type="ARBA" id="ARBA00022763"/>
    </source>
</evidence>
<dbReference type="SUPFAM" id="SSF56091">
    <property type="entry name" value="DNA ligase/mRNA capping enzyme, catalytic domain"/>
    <property type="match status" value="1"/>
</dbReference>
<dbReference type="Pfam" id="PF21686">
    <property type="entry name" value="LigD_Prim-Pol"/>
    <property type="match status" value="1"/>
</dbReference>
<dbReference type="RefSeq" id="WP_099510601.1">
    <property type="nucleotide sequence ID" value="NZ_CP016616.1"/>
</dbReference>
<keyword evidence="3 23" id="KW-0436">Ligase</keyword>
<evidence type="ECO:0000256" key="18">
    <source>
        <dbReference type="ARBA" id="ARBA00023268"/>
    </source>
</evidence>
<dbReference type="GO" id="GO:0004527">
    <property type="term" value="F:exonuclease activity"/>
    <property type="evidence" value="ECO:0007669"/>
    <property type="project" value="UniProtKB-KW"/>
</dbReference>
<dbReference type="GO" id="GO:0003910">
    <property type="term" value="F:DNA ligase (ATP) activity"/>
    <property type="evidence" value="ECO:0007669"/>
    <property type="project" value="UniProtKB-EC"/>
</dbReference>
<evidence type="ECO:0000256" key="3">
    <source>
        <dbReference type="ARBA" id="ARBA00022598"/>
    </source>
</evidence>
<dbReference type="InterPro" id="IPR052171">
    <property type="entry name" value="NHEJ_LigD"/>
</dbReference>
<comment type="cofactor">
    <cofactor evidence="1">
        <name>Mn(2+)</name>
        <dbReference type="ChEBI" id="CHEBI:29035"/>
    </cofactor>
</comment>
<evidence type="ECO:0000256" key="21">
    <source>
        <dbReference type="SAM" id="MobiDB-lite"/>
    </source>
</evidence>
<dbReference type="PROSITE" id="PS50160">
    <property type="entry name" value="DNA_LIGASE_A3"/>
    <property type="match status" value="1"/>
</dbReference>
<dbReference type="PANTHER" id="PTHR42705:SF2">
    <property type="entry name" value="BIFUNCTIONAL NON-HOMOLOGOUS END JOINING PROTEIN LIGD"/>
    <property type="match status" value="1"/>
</dbReference>
<organism evidence="23">
    <name type="scientific">Microvirga ossetica</name>
    <dbReference type="NCBI Taxonomy" id="1882682"/>
    <lineage>
        <taxon>Bacteria</taxon>
        <taxon>Pseudomonadati</taxon>
        <taxon>Pseudomonadota</taxon>
        <taxon>Alphaproteobacteria</taxon>
        <taxon>Hyphomicrobiales</taxon>
        <taxon>Methylobacteriaceae</taxon>
        <taxon>Microvirga</taxon>
    </lineage>
</organism>
<dbReference type="EMBL" id="CP016616">
    <property type="protein sequence ID" value="ANY79583.1"/>
    <property type="molecule type" value="Genomic_DNA"/>
</dbReference>
<evidence type="ECO:0000256" key="1">
    <source>
        <dbReference type="ARBA" id="ARBA00001936"/>
    </source>
</evidence>
<dbReference type="NCBIfam" id="TIGR02778">
    <property type="entry name" value="ligD_pol"/>
    <property type="match status" value="1"/>
</dbReference>
<dbReference type="InterPro" id="IPR012340">
    <property type="entry name" value="NA-bd_OB-fold"/>
</dbReference>
<dbReference type="Gene3D" id="3.30.470.30">
    <property type="entry name" value="DNA ligase/mRNA capping enzyme"/>
    <property type="match status" value="1"/>
</dbReference>
<evidence type="ECO:0000256" key="11">
    <source>
        <dbReference type="ARBA" id="ARBA00022839"/>
    </source>
</evidence>
<keyword evidence="14" id="KW-0238">DNA-binding</keyword>
<gene>
    <name evidence="23" type="ORF">BB934_16235</name>
</gene>
<dbReference type="InterPro" id="IPR014144">
    <property type="entry name" value="LigD_PE_domain"/>
</dbReference>
<accession>A0A1B2EHX1</accession>
<keyword evidence="11" id="KW-0269">Exonuclease</keyword>
<dbReference type="Gene3D" id="3.30.1490.70">
    <property type="match status" value="1"/>
</dbReference>
<evidence type="ECO:0000256" key="19">
    <source>
        <dbReference type="ARBA" id="ARBA00029943"/>
    </source>
</evidence>
<evidence type="ECO:0000256" key="10">
    <source>
        <dbReference type="ARBA" id="ARBA00022801"/>
    </source>
</evidence>
<dbReference type="GO" id="GO:0006281">
    <property type="term" value="P:DNA repair"/>
    <property type="evidence" value="ECO:0007669"/>
    <property type="project" value="UniProtKB-KW"/>
</dbReference>
<dbReference type="GO" id="GO:0006310">
    <property type="term" value="P:DNA recombination"/>
    <property type="evidence" value="ECO:0007669"/>
    <property type="project" value="UniProtKB-KW"/>
</dbReference>
<evidence type="ECO:0000256" key="15">
    <source>
        <dbReference type="ARBA" id="ARBA00023172"/>
    </source>
</evidence>
<keyword evidence="9" id="KW-0227">DNA damage</keyword>
<evidence type="ECO:0000256" key="7">
    <source>
        <dbReference type="ARBA" id="ARBA00022723"/>
    </source>
</evidence>
<evidence type="ECO:0000256" key="13">
    <source>
        <dbReference type="ARBA" id="ARBA00022932"/>
    </source>
</evidence>
<dbReference type="NCBIfam" id="TIGR02777">
    <property type="entry name" value="LigD_PE_dom"/>
    <property type="match status" value="1"/>
</dbReference>
<reference evidence="23" key="1">
    <citation type="submission" date="2016-07" db="EMBL/GenBank/DDBJ databases">
        <title>Microvirga ossetica sp. nov. a new species of rhizobia isolated from root nodules of the legume species Vicia alpestris Steven originated from North Ossetia region in the Caucasus.</title>
        <authorList>
            <person name="Safronova V.I."/>
            <person name="Kuznetsova I.G."/>
            <person name="Sazanova A.L."/>
            <person name="Belimov A."/>
            <person name="Andronov E."/>
            <person name="Osledkin Y.S."/>
            <person name="Onishchuk O.P."/>
            <person name="Kurchak O.N."/>
            <person name="Shaposhnikov A.I."/>
            <person name="Willems A."/>
            <person name="Tikhonovich I.A."/>
        </authorList>
    </citation>
    <scope>NUCLEOTIDE SEQUENCE [LARGE SCALE GENOMIC DNA]</scope>
    <source>
        <strain evidence="23">V5/3M</strain>
    </source>
</reference>
<dbReference type="CDD" id="cd07971">
    <property type="entry name" value="OBF_DNA_ligase_LigD"/>
    <property type="match status" value="1"/>
</dbReference>
<evidence type="ECO:0000256" key="14">
    <source>
        <dbReference type="ARBA" id="ARBA00023125"/>
    </source>
</evidence>
<keyword evidence="5" id="KW-0548">Nucleotidyltransferase</keyword>
<evidence type="ECO:0000256" key="12">
    <source>
        <dbReference type="ARBA" id="ARBA00022840"/>
    </source>
</evidence>
<keyword evidence="8" id="KW-0547">Nucleotide-binding</keyword>
<evidence type="ECO:0000256" key="20">
    <source>
        <dbReference type="ARBA" id="ARBA00034003"/>
    </source>
</evidence>
<keyword evidence="4" id="KW-0808">Transferase</keyword>
<evidence type="ECO:0000256" key="6">
    <source>
        <dbReference type="ARBA" id="ARBA00022722"/>
    </source>
</evidence>
<dbReference type="CDD" id="cd04862">
    <property type="entry name" value="PaeLigD_Pol_like"/>
    <property type="match status" value="1"/>
</dbReference>
<dbReference type="KEGG" id="moc:BB934_16235"/>
<feature type="domain" description="ATP-dependent DNA ligase family profile" evidence="22">
    <location>
        <begin position="344"/>
        <end position="486"/>
    </location>
</feature>
<dbReference type="SUPFAM" id="SSF50249">
    <property type="entry name" value="Nucleic acid-binding proteins"/>
    <property type="match status" value="1"/>
</dbReference>
<dbReference type="Gene3D" id="2.40.50.140">
    <property type="entry name" value="Nucleic acid-binding proteins"/>
    <property type="match status" value="1"/>
</dbReference>
<feature type="region of interest" description="Disordered" evidence="21">
    <location>
        <begin position="1"/>
        <end position="37"/>
    </location>
</feature>
<evidence type="ECO:0000256" key="16">
    <source>
        <dbReference type="ARBA" id="ARBA00023204"/>
    </source>
</evidence>
<dbReference type="Pfam" id="PF13298">
    <property type="entry name" value="LigD_N"/>
    <property type="match status" value="1"/>
</dbReference>
<evidence type="ECO:0000259" key="22">
    <source>
        <dbReference type="PROSITE" id="PS50160"/>
    </source>
</evidence>
<dbReference type="NCBIfam" id="NF004628">
    <property type="entry name" value="PRK05972.1"/>
    <property type="match status" value="1"/>
</dbReference>
<dbReference type="NCBIfam" id="TIGR02779">
    <property type="entry name" value="NHEJ_ligase_lig"/>
    <property type="match status" value="1"/>
</dbReference>
<keyword evidence="10" id="KW-0378">Hydrolase</keyword>
<dbReference type="EC" id="6.5.1.1" evidence="2"/>
<keyword evidence="18" id="KW-0511">Multifunctional enzyme</keyword>
<keyword evidence="12" id="KW-0067">ATP-binding</keyword>
<dbReference type="InterPro" id="IPR014143">
    <property type="entry name" value="NHEJ_ligase_prk"/>
</dbReference>
<protein>
    <recommendedName>
        <fullName evidence="2">DNA ligase (ATP)</fullName>
        <ecNumber evidence="2">6.5.1.1</ecNumber>
    </recommendedName>
    <alternativeName>
        <fullName evidence="19">NHEJ DNA polymerase</fullName>
    </alternativeName>
</protein>
<dbReference type="NCBIfam" id="TIGR02776">
    <property type="entry name" value="NHEJ_ligase_prk"/>
    <property type="match status" value="1"/>
</dbReference>
<dbReference type="Gene3D" id="3.90.920.10">
    <property type="entry name" value="DNA primase, PRIM domain"/>
    <property type="match status" value="1"/>
</dbReference>
<evidence type="ECO:0000256" key="4">
    <source>
        <dbReference type="ARBA" id="ARBA00022679"/>
    </source>
</evidence>
<dbReference type="GO" id="GO:0003887">
    <property type="term" value="F:DNA-directed DNA polymerase activity"/>
    <property type="evidence" value="ECO:0007669"/>
    <property type="project" value="UniProtKB-KW"/>
</dbReference>
<dbReference type="InterPro" id="IPR033651">
    <property type="entry name" value="PaeLigD_Pol-like"/>
</dbReference>
<evidence type="ECO:0000256" key="5">
    <source>
        <dbReference type="ARBA" id="ARBA00022695"/>
    </source>
</evidence>
<keyword evidence="15" id="KW-0233">DNA recombination</keyword>
<keyword evidence="13" id="KW-0239">DNA-directed DNA polymerase</keyword>
<keyword evidence="17" id="KW-0464">Manganese</keyword>
<dbReference type="InterPro" id="IPR012309">
    <property type="entry name" value="DNA_ligase_ATP-dep_C"/>
</dbReference>
<feature type="region of interest" description="Disordered" evidence="21">
    <location>
        <begin position="838"/>
        <end position="861"/>
    </location>
</feature>
<dbReference type="Pfam" id="PF04679">
    <property type="entry name" value="DNA_ligase_A_C"/>
    <property type="match status" value="1"/>
</dbReference>
<dbReference type="CDD" id="cd07906">
    <property type="entry name" value="Adenylation_DNA_ligase_LigD_LigC"/>
    <property type="match status" value="1"/>
</dbReference>
<evidence type="ECO:0000256" key="17">
    <source>
        <dbReference type="ARBA" id="ARBA00023211"/>
    </source>
</evidence>
<dbReference type="GO" id="GO:0005524">
    <property type="term" value="F:ATP binding"/>
    <property type="evidence" value="ECO:0007669"/>
    <property type="project" value="UniProtKB-KW"/>
</dbReference>
<comment type="catalytic activity">
    <reaction evidence="20">
        <text>ATP + (deoxyribonucleotide)n-3'-hydroxyl + 5'-phospho-(deoxyribonucleotide)m = (deoxyribonucleotide)n+m + AMP + diphosphate.</text>
        <dbReference type="EC" id="6.5.1.1"/>
    </reaction>
</comment>
<dbReference type="GO" id="GO:0003677">
    <property type="term" value="F:DNA binding"/>
    <property type="evidence" value="ECO:0007669"/>
    <property type="project" value="UniProtKB-KW"/>
</dbReference>
<dbReference type="Pfam" id="PF01068">
    <property type="entry name" value="DNA_ligase_A_M"/>
    <property type="match status" value="1"/>
</dbReference>
<name>A0A1B2EHX1_9HYPH</name>
<dbReference type="InterPro" id="IPR014146">
    <property type="entry name" value="LigD_ligase_dom"/>
</dbReference>
<evidence type="ECO:0000256" key="8">
    <source>
        <dbReference type="ARBA" id="ARBA00022741"/>
    </source>
</evidence>
<keyword evidence="7" id="KW-0479">Metal-binding</keyword>
<dbReference type="AlphaFoldDB" id="A0A1B2EHX1"/>
<sequence>MARAKKPATSGKTASRRSAADPARRSAPLKAYAAKRNFAATPEPKGKTVRRQADRFCIQRHDARRLHFDLRLELDGVLKSWAVTRGPSLVSGEKRLAVHTEDHPIEYLTFEGGIPRGEYGGGTMIVWDTGTWTPIGDPHRGYAKGHLEFELAGQRLNGRWHLVRMRAKPRESKEQWLLIKSDDEYAKPKDEPEIVSVELTSILSGKTNGDLAASDEIRSDHAERAKAAGTKPRPVPELARMPKARKGLLRTFIEPSLATLVDEAPHGDEWIHEIKFDGYRLQARIDGKNVKLLTRKGLDWTAKFKPVAAALRDLKLGSALLDGELVVEDKTGLSSFASLQADLKSGRTDRMVFNAFDLLYLDGYDLTKLPLIERKTFLATLLEDAPAGGILRYSSHLEGDGETMIRHACRLGLEGIVSKHRDRPYLASRGMHWQKTKCTQRQEFVIAGYVPSSVSPKAIGSLVLGVYEDKRLVHVGRVGTGFSATLARDLWTDLERLKRPASPFSAALSRDAARGVRWVKPELVAEVEFRGWTTDGILRHASYKGLREDKDPSEIVRETAKSALSRANAPALSSFNLTHPDRMLWPDTGLTKQGLADYYADIAEWILPHVANRPLSLVRCPSGIEGSCFFQKHAWNGMSKAVQHRAIDGEDTLFIDDLEGLIALVQSGVLEIHAWGSSMENPETPDRIVMDLDPAEDVPWTALIDAALEVRERLGNAGLESFVKTTGGKGLHLVAPLRPKAGWDEVKSFAQSLAETMAGDSPDRYVATMSKRARAGKIFVDYLRNGRGATAVAPYSTRARSGAPVSTPLAWSELSASMRPDHFTVANLPTRLAHLKSDPWADLPELDQGLPQRKGRSRKRG</sequence>
<keyword evidence="16" id="KW-0234">DNA repair</keyword>
<keyword evidence="6" id="KW-0540">Nuclease</keyword>
<dbReference type="PANTHER" id="PTHR42705">
    <property type="entry name" value="BIFUNCTIONAL NON-HOMOLOGOUS END JOINING PROTEIN LIGD"/>
    <property type="match status" value="1"/>
</dbReference>
<dbReference type="OrthoDB" id="9802472at2"/>
<dbReference type="InterPro" id="IPR012310">
    <property type="entry name" value="DNA_ligase_ATP-dep_cent"/>
</dbReference>
<evidence type="ECO:0000313" key="23">
    <source>
        <dbReference type="EMBL" id="ANY79583.1"/>
    </source>
</evidence>
<dbReference type="GO" id="GO:0046872">
    <property type="term" value="F:metal ion binding"/>
    <property type="evidence" value="ECO:0007669"/>
    <property type="project" value="UniProtKB-KW"/>
</dbReference>